<name>A4J992_DESRM</name>
<protein>
    <submittedName>
        <fullName evidence="3">Copper amine oxidase domain protein</fullName>
    </submittedName>
</protein>
<sequence length="455" mass="50565">MKKTKLWLLILATLMLFALPAYADTKVTVEGKEYSLQAVTYQGHILIPLRDTSNLLGAKVNYLADVGIAYIEKNETQLRIHMGDALSYLNNKIVSSGVSPVVIEGKAYVPLRFLAESLNYNVTYAEDKIQLTGKPLAKVHFIDVGFGDAIFIQLLNDKNILIDAGDKKGGGTVATYLRNQGVKEIDLVVSSTVSQEHMEGLATIFQSFKVKKVIDTYTASNDNYYERFKEELTKRNISYEPANKQVLALSGVTFEILSSYGQMINADRPSKTIVSSLKVGDQSFLFMSDRTGQTEMSDIPAQKYIVLKIADHGGIYSTSKELLNLTKPEVAILTSDNSVLGYPKGTTLKRIQEAGAKLYSTGTNGTIIIETDGKKYSIISENHQQVQIDVEKDHELHIDTGLTNGKFLGDRVTGKYHHPNCEEAKKIPEENRTWLIDKAQAEINGYYPDDLCKPE</sequence>
<keyword evidence="1" id="KW-0732">Signal</keyword>
<dbReference type="RefSeq" id="WP_011879433.1">
    <property type="nucleotide sequence ID" value="NC_009253.1"/>
</dbReference>
<dbReference type="CDD" id="cd07731">
    <property type="entry name" value="ComA-like_MBL-fold"/>
    <property type="match status" value="1"/>
</dbReference>
<proteinExistence type="predicted"/>
<dbReference type="STRING" id="349161.Dred_3143"/>
<dbReference type="Gene3D" id="3.30.457.10">
    <property type="entry name" value="Copper amine oxidase-like, N-terminal domain"/>
    <property type="match status" value="1"/>
</dbReference>
<accession>A4J992</accession>
<dbReference type="PANTHER" id="PTHR30619:SF1">
    <property type="entry name" value="RECOMBINATION PROTEIN 2"/>
    <property type="match status" value="1"/>
</dbReference>
<dbReference type="SUPFAM" id="SSF55383">
    <property type="entry name" value="Copper amine oxidase, domain N"/>
    <property type="match status" value="1"/>
</dbReference>
<dbReference type="Gene3D" id="3.60.15.10">
    <property type="entry name" value="Ribonuclease Z/Hydroxyacylglutathione hydrolase-like"/>
    <property type="match status" value="1"/>
</dbReference>
<dbReference type="SUPFAM" id="SSF56281">
    <property type="entry name" value="Metallo-hydrolase/oxidoreductase"/>
    <property type="match status" value="1"/>
</dbReference>
<dbReference type="EMBL" id="CP000612">
    <property type="protein sequence ID" value="ABO51645.1"/>
    <property type="molecule type" value="Genomic_DNA"/>
</dbReference>
<dbReference type="InterPro" id="IPR052159">
    <property type="entry name" value="Competence_DNA_uptake"/>
</dbReference>
<feature type="chain" id="PRO_5002669979" evidence="1">
    <location>
        <begin position="24"/>
        <end position="455"/>
    </location>
</feature>
<dbReference type="InterPro" id="IPR036866">
    <property type="entry name" value="RibonucZ/Hydroxyglut_hydro"/>
</dbReference>
<dbReference type="InterPro" id="IPR035451">
    <property type="entry name" value="Ada-like_dom_sf"/>
</dbReference>
<keyword evidence="4" id="KW-1185">Reference proteome</keyword>
<feature type="domain" description="Copper amine oxidase-like N-terminal" evidence="2">
    <location>
        <begin position="29"/>
        <end position="129"/>
    </location>
</feature>
<evidence type="ECO:0000256" key="1">
    <source>
        <dbReference type="SAM" id="SignalP"/>
    </source>
</evidence>
<dbReference type="InterPro" id="IPR036582">
    <property type="entry name" value="Mao_N_sf"/>
</dbReference>
<dbReference type="SUPFAM" id="SSF57884">
    <property type="entry name" value="Ada DNA repair protein, N-terminal domain (N-Ada 10)"/>
    <property type="match status" value="1"/>
</dbReference>
<evidence type="ECO:0000259" key="2">
    <source>
        <dbReference type="Pfam" id="PF07833"/>
    </source>
</evidence>
<dbReference type="eggNOG" id="COG2333">
    <property type="taxonomic scope" value="Bacteria"/>
</dbReference>
<organism evidence="3 4">
    <name type="scientific">Desulforamulus reducens (strain ATCC BAA-1160 / DSM 100696 / MI-1)</name>
    <name type="common">Desulfotomaculum reducens</name>
    <dbReference type="NCBI Taxonomy" id="349161"/>
    <lineage>
        <taxon>Bacteria</taxon>
        <taxon>Bacillati</taxon>
        <taxon>Bacillota</taxon>
        <taxon>Clostridia</taxon>
        <taxon>Eubacteriales</taxon>
        <taxon>Peptococcaceae</taxon>
        <taxon>Desulforamulus</taxon>
    </lineage>
</organism>
<evidence type="ECO:0000313" key="3">
    <source>
        <dbReference type="EMBL" id="ABO51645.1"/>
    </source>
</evidence>
<dbReference type="eggNOG" id="COG3672">
    <property type="taxonomic scope" value="Bacteria"/>
</dbReference>
<feature type="signal peptide" evidence="1">
    <location>
        <begin position="1"/>
        <end position="23"/>
    </location>
</feature>
<evidence type="ECO:0000313" key="4">
    <source>
        <dbReference type="Proteomes" id="UP000001556"/>
    </source>
</evidence>
<dbReference type="PANTHER" id="PTHR30619">
    <property type="entry name" value="DNA INTERNALIZATION/COMPETENCE PROTEIN COMEC/REC2"/>
    <property type="match status" value="1"/>
</dbReference>
<dbReference type="InterPro" id="IPR035681">
    <property type="entry name" value="ComA-like_MBL"/>
</dbReference>
<dbReference type="AlphaFoldDB" id="A4J992"/>
<dbReference type="InterPro" id="IPR012854">
    <property type="entry name" value="Cu_amine_oxidase-like_N"/>
</dbReference>
<reference evidence="3 4" key="1">
    <citation type="submission" date="2007-03" db="EMBL/GenBank/DDBJ databases">
        <title>Complete sequence of Desulfotomaculum reducens MI-1.</title>
        <authorList>
            <consortium name="US DOE Joint Genome Institute"/>
            <person name="Copeland A."/>
            <person name="Lucas S."/>
            <person name="Lapidus A."/>
            <person name="Barry K."/>
            <person name="Detter J.C."/>
            <person name="Glavina del Rio T."/>
            <person name="Hammon N."/>
            <person name="Israni S."/>
            <person name="Dalin E."/>
            <person name="Tice H."/>
            <person name="Pitluck S."/>
            <person name="Sims D."/>
            <person name="Brettin T."/>
            <person name="Bruce D."/>
            <person name="Han C."/>
            <person name="Tapia R."/>
            <person name="Schmutz J."/>
            <person name="Larimer F."/>
            <person name="Land M."/>
            <person name="Hauser L."/>
            <person name="Kyrpides N."/>
            <person name="Kim E."/>
            <person name="Tebo B.M."/>
            <person name="Richardson P."/>
        </authorList>
    </citation>
    <scope>NUCLEOTIDE SEQUENCE [LARGE SCALE GENOMIC DNA]</scope>
    <source>
        <strain evidence="3 4">MI-1</strain>
    </source>
</reference>
<gene>
    <name evidence="3" type="ordered locus">Dred_3143</name>
</gene>
<dbReference type="Gene3D" id="3.40.10.10">
    <property type="entry name" value="DNA Methylphosphotriester Repair Domain"/>
    <property type="match status" value="1"/>
</dbReference>
<dbReference type="KEGG" id="drm:Dred_3143"/>
<dbReference type="OrthoDB" id="9761531at2"/>
<dbReference type="Proteomes" id="UP000001556">
    <property type="component" value="Chromosome"/>
</dbReference>
<dbReference type="Pfam" id="PF07833">
    <property type="entry name" value="Cu_amine_oxidN1"/>
    <property type="match status" value="1"/>
</dbReference>
<dbReference type="HOGENOM" id="CLU_600951_0_0_9"/>